<dbReference type="SUPFAM" id="SSF81665">
    <property type="entry name" value="Calcium ATPase, transmembrane domain M"/>
    <property type="match status" value="1"/>
</dbReference>
<organism evidence="3 4">
    <name type="scientific">Lachancea mirantina</name>
    <dbReference type="NCBI Taxonomy" id="1230905"/>
    <lineage>
        <taxon>Eukaryota</taxon>
        <taxon>Fungi</taxon>
        <taxon>Dikarya</taxon>
        <taxon>Ascomycota</taxon>
        <taxon>Saccharomycotina</taxon>
        <taxon>Saccharomycetes</taxon>
        <taxon>Saccharomycetales</taxon>
        <taxon>Saccharomycetaceae</taxon>
        <taxon>Lachancea</taxon>
    </lineage>
</organism>
<dbReference type="Proteomes" id="UP000191024">
    <property type="component" value="Chromosome B"/>
</dbReference>
<feature type="transmembrane region" description="Helical" evidence="1">
    <location>
        <begin position="99"/>
        <end position="119"/>
    </location>
</feature>
<dbReference type="EMBL" id="LT598464">
    <property type="protein sequence ID" value="SCU82103.1"/>
    <property type="molecule type" value="Genomic_DNA"/>
</dbReference>
<keyword evidence="1" id="KW-0472">Membrane</keyword>
<proteinExistence type="predicted"/>
<gene>
    <name evidence="3" type="ORF">LAMI_0B08944G</name>
</gene>
<feature type="transmembrane region" description="Helical" evidence="1">
    <location>
        <begin position="46"/>
        <end position="67"/>
    </location>
</feature>
<protein>
    <submittedName>
        <fullName evidence="3">LAMI_0B08944g1_1</fullName>
    </submittedName>
</protein>
<evidence type="ECO:0000256" key="1">
    <source>
        <dbReference type="SAM" id="Phobius"/>
    </source>
</evidence>
<name>A0A1G4IY59_9SACH</name>
<feature type="domain" description="Cation-transporting P-type ATPase C-terminal" evidence="2">
    <location>
        <begin position="1"/>
        <end position="122"/>
    </location>
</feature>
<keyword evidence="4" id="KW-1185">Reference proteome</keyword>
<feature type="transmembrane region" description="Helical" evidence="1">
    <location>
        <begin position="6"/>
        <end position="25"/>
    </location>
</feature>
<evidence type="ECO:0000259" key="2">
    <source>
        <dbReference type="Pfam" id="PF00689"/>
    </source>
</evidence>
<sequence length="133" mass="15357">MIVDLLVYGTWMAGCCLGCCSAIIYGKGRGNLGGDCNSSYNESCNAVYRARAVSFSTMTWCALFLAWEVMNLRRSFFNMHPETESPYTQWFRDIWSNKFLFWSVIFEFLSDFPVVYIPVINDRVFLQKGIGYE</sequence>
<keyword evidence="1" id="KW-0812">Transmembrane</keyword>
<dbReference type="InterPro" id="IPR023298">
    <property type="entry name" value="ATPase_P-typ_TM_dom_sf"/>
</dbReference>
<dbReference type="Pfam" id="PF00689">
    <property type="entry name" value="Cation_ATPase_C"/>
    <property type="match status" value="1"/>
</dbReference>
<accession>A0A1G4IY59</accession>
<dbReference type="AlphaFoldDB" id="A0A1G4IY59"/>
<dbReference type="InterPro" id="IPR006068">
    <property type="entry name" value="ATPase_P-typ_cation-transptr_C"/>
</dbReference>
<dbReference type="STRING" id="1230905.A0A1G4IY59"/>
<dbReference type="OrthoDB" id="3352408at2759"/>
<keyword evidence="1" id="KW-1133">Transmembrane helix</keyword>
<dbReference type="Gene3D" id="1.20.1110.10">
    <property type="entry name" value="Calcium-transporting ATPase, transmembrane domain"/>
    <property type="match status" value="1"/>
</dbReference>
<reference evidence="3" key="1">
    <citation type="submission" date="2016-03" db="EMBL/GenBank/DDBJ databases">
        <authorList>
            <person name="Devillers H."/>
        </authorList>
    </citation>
    <scope>NUCLEOTIDE SEQUENCE [LARGE SCALE GENOMIC DNA]</scope>
    <source>
        <strain evidence="3">CBS 11717</strain>
    </source>
</reference>
<evidence type="ECO:0000313" key="4">
    <source>
        <dbReference type="Proteomes" id="UP000191024"/>
    </source>
</evidence>
<evidence type="ECO:0000313" key="3">
    <source>
        <dbReference type="EMBL" id="SCU82103.1"/>
    </source>
</evidence>